<gene>
    <name evidence="1" type="primary">OJ1233_A01.13</name>
</gene>
<organism evidence="1 2">
    <name type="scientific">Oryza sativa subsp. japonica</name>
    <name type="common">Rice</name>
    <dbReference type="NCBI Taxonomy" id="39947"/>
    <lineage>
        <taxon>Eukaryota</taxon>
        <taxon>Viridiplantae</taxon>
        <taxon>Streptophyta</taxon>
        <taxon>Embryophyta</taxon>
        <taxon>Tracheophyta</taxon>
        <taxon>Spermatophyta</taxon>
        <taxon>Magnoliopsida</taxon>
        <taxon>Liliopsida</taxon>
        <taxon>Poales</taxon>
        <taxon>Poaceae</taxon>
        <taxon>BOP clade</taxon>
        <taxon>Oryzoideae</taxon>
        <taxon>Oryzeae</taxon>
        <taxon>Oryzinae</taxon>
        <taxon>Oryza</taxon>
        <taxon>Oryza sativa</taxon>
    </lineage>
</organism>
<accession>Q6Z7M5</accession>
<name>Q6Z7M5_ORYSJ</name>
<reference evidence="2" key="1">
    <citation type="journal article" date="2005" name="Nature">
        <title>The map-based sequence of the rice genome.</title>
        <authorList>
            <consortium name="International rice genome sequencing project (IRGSP)"/>
            <person name="Matsumoto T."/>
            <person name="Wu J."/>
            <person name="Kanamori H."/>
            <person name="Katayose Y."/>
            <person name="Fujisawa M."/>
            <person name="Namiki N."/>
            <person name="Mizuno H."/>
            <person name="Yamamoto K."/>
            <person name="Antonio B.A."/>
            <person name="Baba T."/>
            <person name="Sakata K."/>
            <person name="Nagamura Y."/>
            <person name="Aoki H."/>
            <person name="Arikawa K."/>
            <person name="Arita K."/>
            <person name="Bito T."/>
            <person name="Chiden Y."/>
            <person name="Fujitsuka N."/>
            <person name="Fukunaka R."/>
            <person name="Hamada M."/>
            <person name="Harada C."/>
            <person name="Hayashi A."/>
            <person name="Hijishita S."/>
            <person name="Honda M."/>
            <person name="Hosokawa S."/>
            <person name="Ichikawa Y."/>
            <person name="Idonuma A."/>
            <person name="Iijima M."/>
            <person name="Ikeda M."/>
            <person name="Ikeno M."/>
            <person name="Ito K."/>
            <person name="Ito S."/>
            <person name="Ito T."/>
            <person name="Ito Y."/>
            <person name="Ito Y."/>
            <person name="Iwabuchi A."/>
            <person name="Kamiya K."/>
            <person name="Karasawa W."/>
            <person name="Kurita K."/>
            <person name="Katagiri S."/>
            <person name="Kikuta A."/>
            <person name="Kobayashi H."/>
            <person name="Kobayashi N."/>
            <person name="Machita K."/>
            <person name="Maehara T."/>
            <person name="Masukawa M."/>
            <person name="Mizubayashi T."/>
            <person name="Mukai Y."/>
            <person name="Nagasaki H."/>
            <person name="Nagata Y."/>
            <person name="Naito S."/>
            <person name="Nakashima M."/>
            <person name="Nakama Y."/>
            <person name="Nakamichi Y."/>
            <person name="Nakamura M."/>
            <person name="Meguro A."/>
            <person name="Negishi M."/>
            <person name="Ohta I."/>
            <person name="Ohta T."/>
            <person name="Okamoto M."/>
            <person name="Ono N."/>
            <person name="Saji S."/>
            <person name="Sakaguchi M."/>
            <person name="Sakai K."/>
            <person name="Shibata M."/>
            <person name="Shimokawa T."/>
            <person name="Song J."/>
            <person name="Takazaki Y."/>
            <person name="Terasawa K."/>
            <person name="Tsugane M."/>
            <person name="Tsuji K."/>
            <person name="Ueda S."/>
            <person name="Waki K."/>
            <person name="Yamagata H."/>
            <person name="Yamamoto M."/>
            <person name="Yamamoto S."/>
            <person name="Yamane H."/>
            <person name="Yoshiki S."/>
            <person name="Yoshihara R."/>
            <person name="Yukawa K."/>
            <person name="Zhong H."/>
            <person name="Yano M."/>
            <person name="Yuan Q."/>
            <person name="Ouyang S."/>
            <person name="Liu J."/>
            <person name="Jones K.M."/>
            <person name="Gansberger K."/>
            <person name="Moffat K."/>
            <person name="Hill J."/>
            <person name="Bera J."/>
            <person name="Fadrosh D."/>
            <person name="Jin S."/>
            <person name="Johri S."/>
            <person name="Kim M."/>
            <person name="Overton L."/>
            <person name="Reardon M."/>
            <person name="Tsitrin T."/>
            <person name="Vuong H."/>
            <person name="Weaver B."/>
            <person name="Ciecko A."/>
            <person name="Tallon L."/>
            <person name="Jackson J."/>
            <person name="Pai G."/>
            <person name="Aken S.V."/>
            <person name="Utterback T."/>
            <person name="Reidmuller S."/>
            <person name="Feldblyum T."/>
            <person name="Hsiao J."/>
            <person name="Zismann V."/>
            <person name="Iobst S."/>
            <person name="de Vazeille A.R."/>
            <person name="Buell C.R."/>
            <person name="Ying K."/>
            <person name="Li Y."/>
            <person name="Lu T."/>
            <person name="Huang Y."/>
            <person name="Zhao Q."/>
            <person name="Feng Q."/>
            <person name="Zhang L."/>
            <person name="Zhu J."/>
            <person name="Weng Q."/>
            <person name="Mu J."/>
            <person name="Lu Y."/>
            <person name="Fan D."/>
            <person name="Liu Y."/>
            <person name="Guan J."/>
            <person name="Zhang Y."/>
            <person name="Yu S."/>
            <person name="Liu X."/>
            <person name="Zhang Y."/>
            <person name="Hong G."/>
            <person name="Han B."/>
            <person name="Choisne N."/>
            <person name="Demange N."/>
            <person name="Orjeda G."/>
            <person name="Samain S."/>
            <person name="Cattolico L."/>
            <person name="Pelletier E."/>
            <person name="Couloux A."/>
            <person name="Segurens B."/>
            <person name="Wincker P."/>
            <person name="D'Hont A."/>
            <person name="Scarpelli C."/>
            <person name="Weissenbach J."/>
            <person name="Salanoubat M."/>
            <person name="Quetier F."/>
            <person name="Yu Y."/>
            <person name="Kim H.R."/>
            <person name="Rambo T."/>
            <person name="Currie J."/>
            <person name="Collura K."/>
            <person name="Luo M."/>
            <person name="Yang T."/>
            <person name="Ammiraju J.S.S."/>
            <person name="Engler F."/>
            <person name="Soderlund C."/>
            <person name="Wing R.A."/>
            <person name="Palmer L.E."/>
            <person name="de la Bastide M."/>
            <person name="Spiegel L."/>
            <person name="Nascimento L."/>
            <person name="Zutavern T."/>
            <person name="O'Shaughnessy A."/>
            <person name="Dike S."/>
            <person name="Dedhia N."/>
            <person name="Preston R."/>
            <person name="Balija V."/>
            <person name="McCombie W.R."/>
            <person name="Chow T."/>
            <person name="Chen H."/>
            <person name="Chung M."/>
            <person name="Chen C."/>
            <person name="Shaw J."/>
            <person name="Wu H."/>
            <person name="Hsiao K."/>
            <person name="Chao Y."/>
            <person name="Chu M."/>
            <person name="Cheng C."/>
            <person name="Hour A."/>
            <person name="Lee P."/>
            <person name="Lin S."/>
            <person name="Lin Y."/>
            <person name="Liou J."/>
            <person name="Liu S."/>
            <person name="Hsing Y."/>
            <person name="Raghuvanshi S."/>
            <person name="Mohanty A."/>
            <person name="Bharti A.K."/>
            <person name="Gaur A."/>
            <person name="Gupta V."/>
            <person name="Kumar D."/>
            <person name="Ravi V."/>
            <person name="Vij S."/>
            <person name="Kapur A."/>
            <person name="Khurana P."/>
            <person name="Khurana P."/>
            <person name="Khurana J.P."/>
            <person name="Tyagi A.K."/>
            <person name="Gaikwad K."/>
            <person name="Singh A."/>
            <person name="Dalal V."/>
            <person name="Srivastava S."/>
            <person name="Dixit A."/>
            <person name="Pal A.K."/>
            <person name="Ghazi I.A."/>
            <person name="Yadav M."/>
            <person name="Pandit A."/>
            <person name="Bhargava A."/>
            <person name="Sureshbabu K."/>
            <person name="Batra K."/>
            <person name="Sharma T.R."/>
            <person name="Mohapatra T."/>
            <person name="Singh N.K."/>
            <person name="Messing J."/>
            <person name="Nelson A.B."/>
            <person name="Fuks G."/>
            <person name="Kavchok S."/>
            <person name="Keizer G."/>
            <person name="Linton E."/>
            <person name="Llaca V."/>
            <person name="Song R."/>
            <person name="Tanyolac B."/>
            <person name="Young S."/>
            <person name="Ho-Il K."/>
            <person name="Hahn J.H."/>
            <person name="Sangsakoo G."/>
            <person name="Vanavichit A."/>
            <person name="de Mattos Luiz.A.T."/>
            <person name="Zimmer P.D."/>
            <person name="Malone G."/>
            <person name="Dellagostin O."/>
            <person name="de Oliveira A.C."/>
            <person name="Bevan M."/>
            <person name="Bancroft I."/>
            <person name="Minx P."/>
            <person name="Cordum H."/>
            <person name="Wilson R."/>
            <person name="Cheng Z."/>
            <person name="Jin W."/>
            <person name="Jiang J."/>
            <person name="Leong S.A."/>
            <person name="Iwama H."/>
            <person name="Gojobori T."/>
            <person name="Itoh T."/>
            <person name="Niimura Y."/>
            <person name="Fujii Y."/>
            <person name="Habara T."/>
            <person name="Sakai H."/>
            <person name="Sato Y."/>
            <person name="Wilson G."/>
            <person name="Kumar K."/>
            <person name="McCouch S."/>
            <person name="Juretic N."/>
            <person name="Hoen D."/>
            <person name="Wright S."/>
            <person name="Bruskiewich R."/>
            <person name="Bureau T."/>
            <person name="Miyao A."/>
            <person name="Hirochika H."/>
            <person name="Nishikawa T."/>
            <person name="Kadowaki K."/>
            <person name="Sugiura M."/>
            <person name="Burr B."/>
            <person name="Sasaki T."/>
        </authorList>
    </citation>
    <scope>NUCLEOTIDE SEQUENCE [LARGE SCALE GENOMIC DNA]</scope>
    <source>
        <strain evidence="2">cv. Nipponbare</strain>
    </source>
</reference>
<dbReference type="AlphaFoldDB" id="Q6Z7M5"/>
<protein>
    <submittedName>
        <fullName evidence="1">Uncharacterized protein</fullName>
    </submittedName>
</protein>
<proteinExistence type="predicted"/>
<evidence type="ECO:0000313" key="2">
    <source>
        <dbReference type="Proteomes" id="UP000000763"/>
    </source>
</evidence>
<dbReference type="EMBL" id="AP004845">
    <property type="protein sequence ID" value="BAD15782.1"/>
    <property type="molecule type" value="Genomic_DNA"/>
</dbReference>
<reference evidence="2" key="2">
    <citation type="journal article" date="2008" name="Nucleic Acids Res.">
        <title>The rice annotation project database (RAP-DB): 2008 update.</title>
        <authorList>
            <consortium name="The rice annotation project (RAP)"/>
        </authorList>
    </citation>
    <scope>GENOME REANNOTATION</scope>
    <source>
        <strain evidence="2">cv. Nipponbare</strain>
    </source>
</reference>
<evidence type="ECO:0000313" key="1">
    <source>
        <dbReference type="EMBL" id="BAD15782.1"/>
    </source>
</evidence>
<dbReference type="Proteomes" id="UP000000763">
    <property type="component" value="Chromosome 2"/>
</dbReference>
<sequence length="147" mass="16451">MDVALAANGFHSSALSVATPARAGRVLCHPNGQQENAECNGRHSCSKMPQSYESGKWLAVCKDSRTPRSQKYHSAPITVILDYWSSDSNVSITWKAILQVIQFIKPDKRYVNFVNNVTITLSDEEITKIKVLDLDELLNFVVDDFFS</sequence>